<dbReference type="AlphaFoldDB" id="A0A101NZ84"/>
<proteinExistence type="predicted"/>
<dbReference type="EMBL" id="LMWN01000040">
    <property type="protein sequence ID" value="KUN02012.1"/>
    <property type="molecule type" value="Genomic_DNA"/>
</dbReference>
<protein>
    <submittedName>
        <fullName evidence="2">Uncharacterized protein</fullName>
    </submittedName>
</protein>
<feature type="compositionally biased region" description="Low complexity" evidence="1">
    <location>
        <begin position="95"/>
        <end position="107"/>
    </location>
</feature>
<name>A0A101NZ84_9ACTN</name>
<evidence type="ECO:0000313" key="3">
    <source>
        <dbReference type="Proteomes" id="UP000053127"/>
    </source>
</evidence>
<dbReference type="STRING" id="67386.AQI95_28385"/>
<sequence length="146" mass="15129">MAVSAAEQPTDGLLSRPEAARWCCTPGRLGRFRRLLGGFGGLSGSATTVQCRAGSPHTVGSHSSAARSTTFASTAGSWGSWRQEAVPTRTACDRAGSGSSAIASGLLGTRGREDAVRPGAVEQLDDVSGSPARGRPYDRLRPEVTR</sequence>
<evidence type="ECO:0000313" key="2">
    <source>
        <dbReference type="EMBL" id="KUN02012.1"/>
    </source>
</evidence>
<organism evidence="2 3">
    <name type="scientific">Streptomyces yokosukanensis</name>
    <dbReference type="NCBI Taxonomy" id="67386"/>
    <lineage>
        <taxon>Bacteria</taxon>
        <taxon>Bacillati</taxon>
        <taxon>Actinomycetota</taxon>
        <taxon>Actinomycetes</taxon>
        <taxon>Kitasatosporales</taxon>
        <taxon>Streptomycetaceae</taxon>
        <taxon>Streptomyces</taxon>
    </lineage>
</organism>
<keyword evidence="3" id="KW-1185">Reference proteome</keyword>
<gene>
    <name evidence="2" type="ORF">AQI95_28385</name>
</gene>
<comment type="caution">
    <text evidence="2">The sequence shown here is derived from an EMBL/GenBank/DDBJ whole genome shotgun (WGS) entry which is preliminary data.</text>
</comment>
<feature type="compositionally biased region" description="Basic and acidic residues" evidence="1">
    <location>
        <begin position="135"/>
        <end position="146"/>
    </location>
</feature>
<reference evidence="2 3" key="1">
    <citation type="submission" date="2015-10" db="EMBL/GenBank/DDBJ databases">
        <title>Draft genome sequence of Streptomyces yokosukanensis DSM 40224, type strain for the species Streptomyces yokosukanensis.</title>
        <authorList>
            <person name="Ruckert C."/>
            <person name="Winkler A."/>
            <person name="Kalinowski J."/>
            <person name="Kampfer P."/>
            <person name="Glaeser S."/>
        </authorList>
    </citation>
    <scope>NUCLEOTIDE SEQUENCE [LARGE SCALE GENOMIC DNA]</scope>
    <source>
        <strain evidence="2 3">DSM 40224</strain>
    </source>
</reference>
<accession>A0A101NZ84</accession>
<feature type="region of interest" description="Disordered" evidence="1">
    <location>
        <begin position="89"/>
        <end position="146"/>
    </location>
</feature>
<dbReference type="Proteomes" id="UP000053127">
    <property type="component" value="Unassembled WGS sequence"/>
</dbReference>
<evidence type="ECO:0000256" key="1">
    <source>
        <dbReference type="SAM" id="MobiDB-lite"/>
    </source>
</evidence>